<dbReference type="InterPro" id="IPR052042">
    <property type="entry name" value="Tail_sheath_structural"/>
</dbReference>
<evidence type="ECO:0000256" key="4">
    <source>
        <dbReference type="ARBA" id="ARBA00022766"/>
    </source>
</evidence>
<evidence type="ECO:0000256" key="5">
    <source>
        <dbReference type="ARBA" id="ARBA00023003"/>
    </source>
</evidence>
<sequence>MAGETFLHGVEVIEIDAGPRPITTVRTSVIGIVGTAPNADAAAFPLNTPVLVAGSRREAAKLDLLGTGEGTLPAAMDSIFDQAGAVIIVVRVEEGETEAETLANVLGGVNATTGQYEGVHAMVGAKSVVGFQPRILLAPGFTHTRVAGGVTAITMSAQGSGYTSPPAVALTGGGGTGATAVAVLGTGADAGKVAKVTITNPGSGYTSAPTVAFSGGEGTGAAATASFGIVGNAVVSELIGIAERLRAVIIADGPNTVDADAIAYAGDFGSPRVYLVDPKVLKTDSEGETVTEWSSPCVAGLLAKSDNERGFWWSPSNQNINGITGTSRPIDFTLGDSSSRANLLNEAKVATIIREDGFRLWGNRTLSSDQKWAFLCVRRTADIINDSILVNHLWAVDRGITKQYIEDVVEGVNAYLRHLVSIGAILGGTCWADPDVNTPDQIAQGKVYFDFDFTAVYPAEHIIMRSQLVNDYIVEIFE</sequence>
<evidence type="ECO:0000259" key="8">
    <source>
        <dbReference type="Pfam" id="PF04984"/>
    </source>
</evidence>
<dbReference type="EMBL" id="AB775548">
    <property type="protein sequence ID" value="BAO20618.1"/>
    <property type="molecule type" value="Genomic_DNA"/>
</dbReference>
<keyword evidence="4" id="KW-1242">Viral contractile tail ejection system</keyword>
<evidence type="ECO:0000313" key="12">
    <source>
        <dbReference type="Proteomes" id="UP000201835"/>
    </source>
</evidence>
<keyword evidence="7" id="KW-1160">Virus entry into host cell</keyword>
<evidence type="ECO:0000256" key="1">
    <source>
        <dbReference type="ARBA" id="ARBA00008005"/>
    </source>
</evidence>
<dbReference type="PANTHER" id="PTHR35861">
    <property type="match status" value="1"/>
</dbReference>
<evidence type="ECO:0000313" key="11">
    <source>
        <dbReference type="EMBL" id="BAO20618.1"/>
    </source>
</evidence>
<feature type="domain" description="Tail sheath protein Gp18-like" evidence="10">
    <location>
        <begin position="27"/>
        <end position="92"/>
    </location>
</feature>
<keyword evidence="12" id="KW-1185">Reference proteome</keyword>
<dbReference type="KEGG" id="vg:17825061"/>
<keyword evidence="5" id="KW-0946">Virion</keyword>
<proteinExistence type="inferred from homology"/>
<evidence type="ECO:0000256" key="6">
    <source>
        <dbReference type="ARBA" id="ARBA00023009"/>
    </source>
</evidence>
<protein>
    <submittedName>
        <fullName evidence="11">Putative tail sheath protein</fullName>
    </submittedName>
</protein>
<dbReference type="Pfam" id="PF22671">
    <property type="entry name" value="Gp18_domIII_N"/>
    <property type="match status" value="1"/>
</dbReference>
<feature type="domain" description="Tail sheath protein subtilisin-like" evidence="8">
    <location>
        <begin position="232"/>
        <end position="366"/>
    </location>
</feature>
<evidence type="ECO:0000256" key="3">
    <source>
        <dbReference type="ARBA" id="ARBA00022732"/>
    </source>
</evidence>
<dbReference type="RefSeq" id="YP_008873194.1">
    <property type="nucleotide sequence ID" value="NC_023006.1"/>
</dbReference>
<dbReference type="GO" id="GO:0099000">
    <property type="term" value="P:symbiont genome ejection through host cell envelope, contractile tail mechanism"/>
    <property type="evidence" value="ECO:0007669"/>
    <property type="project" value="UniProtKB-KW"/>
</dbReference>
<dbReference type="Pfam" id="PF17482">
    <property type="entry name" value="Phage_sheath_1C"/>
    <property type="match status" value="1"/>
</dbReference>
<dbReference type="InterPro" id="IPR020287">
    <property type="entry name" value="Tail_sheath_C"/>
</dbReference>
<evidence type="ECO:0000259" key="9">
    <source>
        <dbReference type="Pfam" id="PF17482"/>
    </source>
</evidence>
<name>V5YTI0_9CAUD</name>
<feature type="domain" description="Tail sheath protein C-terminal" evidence="9">
    <location>
        <begin position="367"/>
        <end position="467"/>
    </location>
</feature>
<dbReference type="GeneID" id="17825061"/>
<organism evidence="11 12">
    <name type="scientific">Pseudomonas phage PPpW-3</name>
    <dbReference type="NCBI Taxonomy" id="1279082"/>
    <lineage>
        <taxon>Viruses</taxon>
        <taxon>Duplodnaviria</taxon>
        <taxon>Heunggongvirae</taxon>
        <taxon>Uroviricota</taxon>
        <taxon>Caudoviricetes</taxon>
        <taxon>Hiroshimavirus</taxon>
        <taxon>Hiroshimavirus PPpW3</taxon>
    </lineage>
</organism>
<keyword evidence="3" id="KW-1227">Viral tail protein</keyword>
<dbReference type="InterPro" id="IPR035089">
    <property type="entry name" value="Phage_sheath_subtilisin"/>
</dbReference>
<dbReference type="InterPro" id="IPR054564">
    <property type="entry name" value="Gp18_domIII_N"/>
</dbReference>
<dbReference type="PANTHER" id="PTHR35861:SF1">
    <property type="entry name" value="PHAGE TAIL SHEATH PROTEIN"/>
    <property type="match status" value="1"/>
</dbReference>
<dbReference type="Pfam" id="PF04984">
    <property type="entry name" value="Phage_sheath_1"/>
    <property type="match status" value="1"/>
</dbReference>
<reference evidence="11 12" key="1">
    <citation type="journal article" date="2015" name="J Appl Environ Microbiol">
        <title>Complete Genome Sequence Analysis of Two Pseudomonas plecoglossicida Phages, Potential Therapeutic Agents.</title>
        <authorList>
            <person name="Kawato Y."/>
            <person name="Yasuike M."/>
            <person name="Nakamura Y."/>
            <person name="Shigenobu Y."/>
            <person name="Fujiwara A."/>
            <person name="Sano M."/>
            <person name="Nakai T."/>
        </authorList>
    </citation>
    <scope>NUCLEOTIDE SEQUENCE [LARGE SCALE GENOMIC DNA]</scope>
</reference>
<dbReference type="Proteomes" id="UP000201835">
    <property type="component" value="Segment"/>
</dbReference>
<evidence type="ECO:0000256" key="2">
    <source>
        <dbReference type="ARBA" id="ARBA00022595"/>
    </source>
</evidence>
<evidence type="ECO:0000256" key="7">
    <source>
        <dbReference type="ARBA" id="ARBA00023296"/>
    </source>
</evidence>
<accession>V5YTI0</accession>
<dbReference type="OrthoDB" id="3096at10239"/>
<comment type="similarity">
    <text evidence="1">Belongs to the myoviridae tail sheath protein family.</text>
</comment>
<evidence type="ECO:0000259" key="10">
    <source>
        <dbReference type="Pfam" id="PF22671"/>
    </source>
</evidence>
<dbReference type="GO" id="GO:0098027">
    <property type="term" value="C:virus tail, sheath"/>
    <property type="evidence" value="ECO:0007669"/>
    <property type="project" value="UniProtKB-KW"/>
</dbReference>
<keyword evidence="2" id="KW-1162">Viral penetration into host cytoplasm</keyword>
<keyword evidence="5" id="KW-1229">Viral tail sheath protein</keyword>
<keyword evidence="6" id="KW-1171">Viral genome ejection through host cell envelope</keyword>